<dbReference type="InterPro" id="IPR000281">
    <property type="entry name" value="HTH_RpiR"/>
</dbReference>
<evidence type="ECO:0000313" key="5">
    <source>
        <dbReference type="EMBL" id="MDM8195325.1"/>
    </source>
</evidence>
<dbReference type="Proteomes" id="UP001529275">
    <property type="component" value="Unassembled WGS sequence"/>
</dbReference>
<dbReference type="InterPro" id="IPR001347">
    <property type="entry name" value="SIS_dom"/>
</dbReference>
<dbReference type="RefSeq" id="WP_168080748.1">
    <property type="nucleotide sequence ID" value="NZ_JAUDCK010000007.1"/>
</dbReference>
<evidence type="ECO:0000256" key="1">
    <source>
        <dbReference type="ARBA" id="ARBA00023015"/>
    </source>
</evidence>
<dbReference type="InterPro" id="IPR046348">
    <property type="entry name" value="SIS_dom_sf"/>
</dbReference>
<reference evidence="5 6" key="2">
    <citation type="submission" date="2023-06" db="EMBL/GenBank/DDBJ databases">
        <authorList>
            <person name="Zeman M."/>
            <person name="Kubasova T."/>
            <person name="Jahodarova E."/>
            <person name="Nykrynova M."/>
            <person name="Rychlik I."/>
        </authorList>
    </citation>
    <scope>NUCLEOTIDE SEQUENCE [LARGE SCALE GENOMIC DNA]</scope>
    <source>
        <strain evidence="5 6">ET341</strain>
    </source>
</reference>
<dbReference type="InterPro" id="IPR047640">
    <property type="entry name" value="RpiR-like"/>
</dbReference>
<dbReference type="InterPro" id="IPR036388">
    <property type="entry name" value="WH-like_DNA-bd_sf"/>
</dbReference>
<sequence>MNIIDLLDNETLFTKNELEIVHYIKENPQAVINMTIKELAQVTFSSNASIIRLCRKLGYKGFRDFKIDFMRYMESLKYVRQDIDFSFPFQSDEPTWQIINSLARVYKESIDLINSQLDIDELEKIVDLLDRSQRVFIYATGDSKITAMGFTNKLIKIGKFFYIATENKEEVSFSKAATPQDVALFITYSKQDVYRESLRILLYNHVPIITITSNHDDILFKYSHYHILIPHKEKNEKIATFYSQISFQYVLSILYSLLYKKQKKSIDNRQS</sequence>
<dbReference type="Pfam" id="PF01418">
    <property type="entry name" value="HTH_6"/>
    <property type="match status" value="1"/>
</dbReference>
<keyword evidence="2" id="KW-0238">DNA-binding</keyword>
<proteinExistence type="predicted"/>
<evidence type="ECO:0000259" key="4">
    <source>
        <dbReference type="PROSITE" id="PS51071"/>
    </source>
</evidence>
<dbReference type="PROSITE" id="PS51071">
    <property type="entry name" value="HTH_RPIR"/>
    <property type="match status" value="1"/>
</dbReference>
<dbReference type="EMBL" id="JAUDCK010000007">
    <property type="protein sequence ID" value="MDM8195325.1"/>
    <property type="molecule type" value="Genomic_DNA"/>
</dbReference>
<dbReference type="CDD" id="cd05013">
    <property type="entry name" value="SIS_RpiR"/>
    <property type="match status" value="1"/>
</dbReference>
<dbReference type="InterPro" id="IPR035472">
    <property type="entry name" value="RpiR-like_SIS"/>
</dbReference>
<dbReference type="SUPFAM" id="SSF46689">
    <property type="entry name" value="Homeodomain-like"/>
    <property type="match status" value="1"/>
</dbReference>
<keyword evidence="1" id="KW-0805">Transcription regulation</keyword>
<feature type="domain" description="HTH rpiR-type" evidence="4">
    <location>
        <begin position="1"/>
        <end position="76"/>
    </location>
</feature>
<dbReference type="PANTHER" id="PTHR30514">
    <property type="entry name" value="GLUCOKINASE"/>
    <property type="match status" value="1"/>
</dbReference>
<dbReference type="Pfam" id="PF01380">
    <property type="entry name" value="SIS"/>
    <property type="match status" value="1"/>
</dbReference>
<comment type="caution">
    <text evidence="5">The sequence shown here is derived from an EMBL/GenBank/DDBJ whole genome shotgun (WGS) entry which is preliminary data.</text>
</comment>
<dbReference type="Gene3D" id="1.10.10.10">
    <property type="entry name" value="Winged helix-like DNA-binding domain superfamily/Winged helix DNA-binding domain"/>
    <property type="match status" value="1"/>
</dbReference>
<reference evidence="6" key="1">
    <citation type="submission" date="2023-06" db="EMBL/GenBank/DDBJ databases">
        <title>Identification and characterization of horizontal gene transfer across gut microbiota members of farm animals based on homology search.</title>
        <authorList>
            <person name="Zeman M."/>
            <person name="Kubasova T."/>
            <person name="Jahodarova E."/>
            <person name="Nykrynova M."/>
            <person name="Rychlik I."/>
        </authorList>
    </citation>
    <scope>NUCLEOTIDE SEQUENCE [LARGE SCALE GENOMIC DNA]</scope>
    <source>
        <strain evidence="6">ET341</strain>
    </source>
</reference>
<evidence type="ECO:0000256" key="3">
    <source>
        <dbReference type="ARBA" id="ARBA00023163"/>
    </source>
</evidence>
<dbReference type="PANTHER" id="PTHR30514:SF10">
    <property type="entry name" value="MURR_RPIR FAMILY TRANSCRIPTIONAL REGULATOR"/>
    <property type="match status" value="1"/>
</dbReference>
<keyword evidence="6" id="KW-1185">Reference proteome</keyword>
<gene>
    <name evidence="5" type="ORF">QUV98_03205</name>
</gene>
<name>A0ABT7UGP7_9FIRM</name>
<accession>A0ABT7UGP7</accession>
<dbReference type="SUPFAM" id="SSF53697">
    <property type="entry name" value="SIS domain"/>
    <property type="match status" value="1"/>
</dbReference>
<protein>
    <submittedName>
        <fullName evidence="5">MurR/RpiR family transcriptional regulator</fullName>
    </submittedName>
</protein>
<evidence type="ECO:0000313" key="6">
    <source>
        <dbReference type="Proteomes" id="UP001529275"/>
    </source>
</evidence>
<keyword evidence="3" id="KW-0804">Transcription</keyword>
<dbReference type="Gene3D" id="3.40.50.10490">
    <property type="entry name" value="Glucose-6-phosphate isomerase like protein, domain 1"/>
    <property type="match status" value="1"/>
</dbReference>
<organism evidence="5 6">
    <name type="scientific">Massilimicrobiota timonensis</name>
    <dbReference type="NCBI Taxonomy" id="1776392"/>
    <lineage>
        <taxon>Bacteria</taxon>
        <taxon>Bacillati</taxon>
        <taxon>Bacillota</taxon>
        <taxon>Erysipelotrichia</taxon>
        <taxon>Erysipelotrichales</taxon>
        <taxon>Erysipelotrichaceae</taxon>
        <taxon>Massilimicrobiota</taxon>
    </lineage>
</organism>
<dbReference type="InterPro" id="IPR009057">
    <property type="entry name" value="Homeodomain-like_sf"/>
</dbReference>
<evidence type="ECO:0000256" key="2">
    <source>
        <dbReference type="ARBA" id="ARBA00023125"/>
    </source>
</evidence>